<name>A0A9X2UN71_9BACT</name>
<evidence type="ECO:0000313" key="2">
    <source>
        <dbReference type="Proteomes" id="UP001155040"/>
    </source>
</evidence>
<gene>
    <name evidence="1" type="ORF">GGQ01_002812</name>
</gene>
<protein>
    <submittedName>
        <fullName evidence="1">Uncharacterized protein</fullName>
    </submittedName>
</protein>
<accession>A0A9X2UN71</accession>
<dbReference type="EMBL" id="JANUBF010000024">
    <property type="protein sequence ID" value="MCS4037725.1"/>
    <property type="molecule type" value="Genomic_DNA"/>
</dbReference>
<reference evidence="1" key="1">
    <citation type="submission" date="2022-08" db="EMBL/GenBank/DDBJ databases">
        <title>Genomic Encyclopedia of Type Strains, Phase V (KMG-V): Genome sequencing to study the core and pangenomes of soil and plant-associated prokaryotes.</title>
        <authorList>
            <person name="Whitman W."/>
        </authorList>
    </citation>
    <scope>NUCLEOTIDE SEQUENCE</scope>
    <source>
        <strain evidence="1">SP3012</strain>
    </source>
</reference>
<evidence type="ECO:0000313" key="1">
    <source>
        <dbReference type="EMBL" id="MCS4037725.1"/>
    </source>
</evidence>
<organism evidence="1 2">
    <name type="scientific">Salinibacter ruber</name>
    <dbReference type="NCBI Taxonomy" id="146919"/>
    <lineage>
        <taxon>Bacteria</taxon>
        <taxon>Pseudomonadati</taxon>
        <taxon>Rhodothermota</taxon>
        <taxon>Rhodothermia</taxon>
        <taxon>Rhodothermales</taxon>
        <taxon>Salinibacteraceae</taxon>
        <taxon>Salinibacter</taxon>
    </lineage>
</organism>
<proteinExistence type="predicted"/>
<sequence length="132" mass="14652">MFLTVLFFLISVLEYVEGPAEEWSGVAVDSSIAGLLVLVCVDKFQRTILVGEKEIRETRPLWRDRSLQISEIRRVHVPTTQDGLWLYTDPDGNPALMIGGGLEAPEKLEELVIQSVPAAAKITGLGQEERMS</sequence>
<comment type="caution">
    <text evidence="1">The sequence shown here is derived from an EMBL/GenBank/DDBJ whole genome shotgun (WGS) entry which is preliminary data.</text>
</comment>
<dbReference type="Proteomes" id="UP001155040">
    <property type="component" value="Unassembled WGS sequence"/>
</dbReference>
<dbReference type="AlphaFoldDB" id="A0A9X2UN71"/>